<feature type="non-terminal residue" evidence="3">
    <location>
        <position position="1"/>
    </location>
</feature>
<feature type="domain" description="PSI" evidence="2">
    <location>
        <begin position="282"/>
        <end position="335"/>
    </location>
</feature>
<gene>
    <name evidence="3" type="ORF">CYMTET_24530</name>
</gene>
<sequence>VAWSVEISTKDNSASRDNVYMYVAFDHEPLFVQQRNGYTVPEGRDGRVLMETLVRGDSKVYYTVVSTEQRFYISFFAGSTLAGSYEDQAILYTIKASTEAVDVNCLDISRESSEKMTSIYGRSSFWAIPVANESIVRTEWSVASYTMTLLQDHTGYPLLIDKNTVSYSAQCDNECSLTLYPADMPESASITEVGQQACGSGYTKYIITSVTSTTENRNSQYTMAALGLEDECGWRPSCQSCADGGQECTWCLRHSGHCESSVVAAEESKDFCEQSAWCPEDECAIATTCGECQQIADCGWCGNTDYKGVCTTGLASGPLSGACHVWLFGDDADCTQECSVHDDHSAAVEPCEACTQEIKCGYCYSPSEGGCLPGEGSGSSGEPQCPVNHTSWAFDLDTCSQVIYTAEESSAFAVTKGQTELAHLSLSESGECYLSACSFIVYSLAMEAGMGINVVATLSAEPGSESASAPVAMYVKQGGVPSSTSYDVEALELIPGTSYTNITVAHSTCLDEPDSLYFLVELDSEAADPDVEYAIRFTVEEYASSELVASMDTGVRTEIGQQETCCGNMRMHAVKVDSSEDGTITFEAQPSGAHTSTFSSTTHGPEVPAGWTPAVAMCQFDPDATEVLKVQVAKHE</sequence>
<name>A0AAE0FW46_9CHLO</name>
<keyword evidence="1" id="KW-0325">Glycoprotein</keyword>
<dbReference type="Proteomes" id="UP001190700">
    <property type="component" value="Unassembled WGS sequence"/>
</dbReference>
<dbReference type="InterPro" id="IPR016201">
    <property type="entry name" value="PSI"/>
</dbReference>
<evidence type="ECO:0000313" key="4">
    <source>
        <dbReference type="Proteomes" id="UP001190700"/>
    </source>
</evidence>
<dbReference type="SMART" id="SM00423">
    <property type="entry name" value="PSI"/>
    <property type="match status" value="1"/>
</dbReference>
<proteinExistence type="predicted"/>
<protein>
    <recommendedName>
        <fullName evidence="2">PSI domain-containing protein</fullName>
    </recommendedName>
</protein>
<dbReference type="AlphaFoldDB" id="A0AAE0FW46"/>
<accession>A0AAE0FW46</accession>
<reference evidence="3 4" key="1">
    <citation type="journal article" date="2015" name="Genome Biol. Evol.">
        <title>Comparative Genomics of a Bacterivorous Green Alga Reveals Evolutionary Causalities and Consequences of Phago-Mixotrophic Mode of Nutrition.</title>
        <authorList>
            <person name="Burns J.A."/>
            <person name="Paasch A."/>
            <person name="Narechania A."/>
            <person name="Kim E."/>
        </authorList>
    </citation>
    <scope>NUCLEOTIDE SEQUENCE [LARGE SCALE GENOMIC DNA]</scope>
    <source>
        <strain evidence="3 4">PLY_AMNH</strain>
    </source>
</reference>
<evidence type="ECO:0000256" key="1">
    <source>
        <dbReference type="ARBA" id="ARBA00023180"/>
    </source>
</evidence>
<organism evidence="3 4">
    <name type="scientific">Cymbomonas tetramitiformis</name>
    <dbReference type="NCBI Taxonomy" id="36881"/>
    <lineage>
        <taxon>Eukaryota</taxon>
        <taxon>Viridiplantae</taxon>
        <taxon>Chlorophyta</taxon>
        <taxon>Pyramimonadophyceae</taxon>
        <taxon>Pyramimonadales</taxon>
        <taxon>Pyramimonadaceae</taxon>
        <taxon>Cymbomonas</taxon>
    </lineage>
</organism>
<evidence type="ECO:0000313" key="3">
    <source>
        <dbReference type="EMBL" id="KAK3266878.1"/>
    </source>
</evidence>
<comment type="caution">
    <text evidence="3">The sequence shown here is derived from an EMBL/GenBank/DDBJ whole genome shotgun (WGS) entry which is preliminary data.</text>
</comment>
<evidence type="ECO:0000259" key="2">
    <source>
        <dbReference type="SMART" id="SM00423"/>
    </source>
</evidence>
<dbReference type="EMBL" id="LGRX02012785">
    <property type="protein sequence ID" value="KAK3266878.1"/>
    <property type="molecule type" value="Genomic_DNA"/>
</dbReference>
<keyword evidence="4" id="KW-1185">Reference proteome</keyword>